<sequence length="117" mass="13042">MKAKNLLAILFPSIIMAMVVLVCFQNIFGFDALHIKGLMLYALALLFPIIFFIQGIISALTKTNFFIGILVSTLIFLLTLVLYMNSSALGYSLVYLLFGSLGYLLSKFFTKPKACKK</sequence>
<keyword evidence="1" id="KW-1133">Transmembrane helix</keyword>
<dbReference type="RefSeq" id="WP_072830995.1">
    <property type="nucleotide sequence ID" value="NZ_FQXP01000004.1"/>
</dbReference>
<keyword evidence="1" id="KW-0812">Transmembrane</keyword>
<dbReference type="AlphaFoldDB" id="A0A1M5V979"/>
<evidence type="ECO:0000256" key="1">
    <source>
        <dbReference type="SAM" id="Phobius"/>
    </source>
</evidence>
<accession>A0A1M5V979</accession>
<keyword evidence="3" id="KW-1185">Reference proteome</keyword>
<feature type="transmembrane region" description="Helical" evidence="1">
    <location>
        <begin position="89"/>
        <end position="109"/>
    </location>
</feature>
<protein>
    <submittedName>
        <fullName evidence="2">Uncharacterized protein</fullName>
    </submittedName>
</protein>
<dbReference type="Proteomes" id="UP000184526">
    <property type="component" value="Unassembled WGS sequence"/>
</dbReference>
<keyword evidence="1" id="KW-0472">Membrane</keyword>
<gene>
    <name evidence="2" type="ORF">SAMN02745196_01173</name>
</gene>
<dbReference type="OrthoDB" id="1912902at2"/>
<proteinExistence type="predicted"/>
<feature type="transmembrane region" description="Helical" evidence="1">
    <location>
        <begin position="65"/>
        <end position="83"/>
    </location>
</feature>
<feature type="transmembrane region" description="Helical" evidence="1">
    <location>
        <begin position="33"/>
        <end position="53"/>
    </location>
</feature>
<reference evidence="2 3" key="1">
    <citation type="submission" date="2016-11" db="EMBL/GenBank/DDBJ databases">
        <authorList>
            <person name="Jaros S."/>
            <person name="Januszkiewicz K."/>
            <person name="Wedrychowicz H."/>
        </authorList>
    </citation>
    <scope>NUCLEOTIDE SEQUENCE [LARGE SCALE GENOMIC DNA]</scope>
    <source>
        <strain evidence="2 3">DSM 3089</strain>
    </source>
</reference>
<evidence type="ECO:0000313" key="3">
    <source>
        <dbReference type="Proteomes" id="UP000184526"/>
    </source>
</evidence>
<organism evidence="2 3">
    <name type="scientific">Clostridium collagenovorans DSM 3089</name>
    <dbReference type="NCBI Taxonomy" id="1121306"/>
    <lineage>
        <taxon>Bacteria</taxon>
        <taxon>Bacillati</taxon>
        <taxon>Bacillota</taxon>
        <taxon>Clostridia</taxon>
        <taxon>Eubacteriales</taxon>
        <taxon>Clostridiaceae</taxon>
        <taxon>Clostridium</taxon>
    </lineage>
</organism>
<dbReference type="EMBL" id="FQXP01000004">
    <property type="protein sequence ID" value="SHH71644.1"/>
    <property type="molecule type" value="Genomic_DNA"/>
</dbReference>
<name>A0A1M5V979_9CLOT</name>
<evidence type="ECO:0000313" key="2">
    <source>
        <dbReference type="EMBL" id="SHH71644.1"/>
    </source>
</evidence>
<feature type="transmembrane region" description="Helical" evidence="1">
    <location>
        <begin position="7"/>
        <end position="27"/>
    </location>
</feature>